<keyword evidence="1" id="KW-0812">Transmembrane</keyword>
<keyword evidence="1" id="KW-1133">Transmembrane helix</keyword>
<reference evidence="3" key="1">
    <citation type="submission" date="2020-07" db="EMBL/GenBank/DDBJ databases">
        <title>novel species isolated from the respiratory tract of Marmot.</title>
        <authorList>
            <person name="Zhang G."/>
        </authorList>
    </citation>
    <scope>NUCLEOTIDE SEQUENCE [LARGE SCALE GENOMIC DNA]</scope>
    <source>
        <strain evidence="3">686</strain>
    </source>
</reference>
<gene>
    <name evidence="2" type="ORF">H1R19_13850</name>
</gene>
<feature type="transmembrane region" description="Helical" evidence="1">
    <location>
        <begin position="56"/>
        <end position="86"/>
    </location>
</feature>
<dbReference type="KEGG" id="gji:H1R19_13850"/>
<dbReference type="Proteomes" id="UP000515663">
    <property type="component" value="Chromosome"/>
</dbReference>
<protein>
    <recommendedName>
        <fullName evidence="4">Oligosaccharide flippase family protein</fullName>
    </recommendedName>
</protein>
<feature type="transmembrane region" description="Helical" evidence="1">
    <location>
        <begin position="127"/>
        <end position="145"/>
    </location>
</feature>
<evidence type="ECO:0008006" key="4">
    <source>
        <dbReference type="Google" id="ProtNLM"/>
    </source>
</evidence>
<accession>A0A7D7R109</accession>
<evidence type="ECO:0000313" key="2">
    <source>
        <dbReference type="EMBL" id="QMT00032.1"/>
    </source>
</evidence>
<evidence type="ECO:0000313" key="3">
    <source>
        <dbReference type="Proteomes" id="UP000515663"/>
    </source>
</evidence>
<feature type="transmembrane region" description="Helical" evidence="1">
    <location>
        <begin position="188"/>
        <end position="205"/>
    </location>
</feature>
<feature type="transmembrane region" description="Helical" evidence="1">
    <location>
        <begin position="341"/>
        <end position="361"/>
    </location>
</feature>
<evidence type="ECO:0000256" key="1">
    <source>
        <dbReference type="SAM" id="Phobius"/>
    </source>
</evidence>
<name>A0A7D7R109_9ACTN</name>
<keyword evidence="3" id="KW-1185">Reference proteome</keyword>
<sequence length="443" mass="45923">MSAELDAEAGTASRYGAQRVQRDAVLVAVASITNAALGAVFWGFAAKYVTPSELGVMTAVLAVITAVGSVIATGIGDAYTAVLPAVGRGRPAVYRRGLWLSSVLSLTVGGLSGLLTICVLSEVRGEYAVAVIITIGVFALSAYGLQNATLIAIGRANWTPSANMVVGVAKIVLLVVFSFTIAWQSVPLAVGVASLGMVVILRPMIRRIVDDADGLPTHGSISESTAMSEFHRVVTRTIALSGLNLGVLTLAPFLVTMFAGPDEGARFALVFSIVATLDFIGASMAVSLVVHASSEPESAAAMAKKILIRAGAVTGLGAVGLAVVVPQALHLLNPAYGTAETLAVVIVLCAGSIMRLPYLVWAALQQSRRRLRAPLVFSGATAILLFAMMPGFCESLGAVGGAWVILIHQVVLTIAAGTLVLVTRLRGKSHSQHEELVPRHNGK</sequence>
<proteinExistence type="predicted"/>
<feature type="transmembrane region" description="Helical" evidence="1">
    <location>
        <begin position="165"/>
        <end position="182"/>
    </location>
</feature>
<keyword evidence="1" id="KW-0472">Membrane</keyword>
<feature type="transmembrane region" description="Helical" evidence="1">
    <location>
        <begin position="237"/>
        <end position="255"/>
    </location>
</feature>
<feature type="transmembrane region" description="Helical" evidence="1">
    <location>
        <begin position="306"/>
        <end position="329"/>
    </location>
</feature>
<feature type="transmembrane region" description="Helical" evidence="1">
    <location>
        <begin position="24"/>
        <end position="44"/>
    </location>
</feature>
<dbReference type="EMBL" id="CP059491">
    <property type="protein sequence ID" value="QMT00032.1"/>
    <property type="molecule type" value="Genomic_DNA"/>
</dbReference>
<dbReference type="AlphaFoldDB" id="A0A7D7R109"/>
<feature type="transmembrane region" description="Helical" evidence="1">
    <location>
        <begin position="98"/>
        <end position="121"/>
    </location>
</feature>
<organism evidence="2 3">
    <name type="scientific">Gordonia jinghuaiqii</name>
    <dbReference type="NCBI Taxonomy" id="2758710"/>
    <lineage>
        <taxon>Bacteria</taxon>
        <taxon>Bacillati</taxon>
        <taxon>Actinomycetota</taxon>
        <taxon>Actinomycetes</taxon>
        <taxon>Mycobacteriales</taxon>
        <taxon>Gordoniaceae</taxon>
        <taxon>Gordonia</taxon>
    </lineage>
</organism>
<feature type="transmembrane region" description="Helical" evidence="1">
    <location>
        <begin position="267"/>
        <end position="294"/>
    </location>
</feature>
<feature type="transmembrane region" description="Helical" evidence="1">
    <location>
        <begin position="373"/>
        <end position="392"/>
    </location>
</feature>
<feature type="transmembrane region" description="Helical" evidence="1">
    <location>
        <begin position="398"/>
        <end position="422"/>
    </location>
</feature>